<sequence length="928" mass="105954">MKISRLLIAWGIIALFMSSCKQSMQEIDLSGEWEVALDSLDKGISERWYIESFSDRILLPGTLCDAGYGTPCTLEPVMEKEIFLNLKRKFDYLGPAWYRKEISVPKEWKDKDVILTLERVIWNSQVWINGTQVEGFNESLTTPHYFNLGKYLVPGKNNVIAIRIDNRRQHDISIRSLAHAYTNDTQTMWNGILGKIALTAKDKVRIEELRLTPNIDNQTVNVTVEIGSNGTALTSGKLRLSVKDPKGNKLPEKEVEINSMETTFEYPVENAMLWDEFTPNIYEATATLEVGNMIDSRSETFGMRKLTNKEALLQINDRRLFLRGTLECCIFPLKGYPPMDNAGWEKVFNAARNYGLNHIRFHSWCPPEAAFDVADKMGFYLQIELPLWALNVGEDQKTVDFLYDEADRIMKEYGNHPSFCFWSLGNELQGDFSVMDKLLTTIKQEDKRHLYMTTTFTFEPGHGSWPESNDDFWVSQWTKNGWVRGQGIFDDQPASFNKDFSTAIEGLPVPLITHEIGQYSVFPNLKEIDKYTGNLLPLNFKAVAKDLEKKGRLYLAEDNLMASGKLATILYKEEIERALKTPGFSGFQLLDLHDFPGQGTALVGIIDAFWESKGLITPEEFRQFCSPIVPLARFEKATYVNNETFEVQFEAANFSDKALNDVQPEWILKDSKGSTIAEGKLEKQEIAIGNALKLGNVSIPLKPITKADRLTLSIQFAGTDYRNSWNIWVYPQEIPEVGSEIVYTRSFADAEKALNQGKKVLLNPAQEDINGLEGKFVQVFWSPVHFPNQPGTMGILCDPAHPALADFPTEMHSNWQWWDICKNATTMELDSLKNNMQPIIRMVDNFYKNRNLGLLFEAKVGNGKLLVCSSDLIKDLDSRPVSRQLRYSLLKYMENSAFHPEEELSFEQIKKILHNVNKKKEEKKSIYE</sequence>
<dbReference type="Pfam" id="PF00703">
    <property type="entry name" value="Glyco_hydro_2"/>
    <property type="match status" value="1"/>
</dbReference>
<dbReference type="PANTHER" id="PTHR46323">
    <property type="entry name" value="BETA-GALACTOSIDASE"/>
    <property type="match status" value="1"/>
</dbReference>
<dbReference type="Gene3D" id="3.20.20.80">
    <property type="entry name" value="Glycosidases"/>
    <property type="match status" value="1"/>
</dbReference>
<dbReference type="InterPro" id="IPR013783">
    <property type="entry name" value="Ig-like_fold"/>
</dbReference>
<dbReference type="PROSITE" id="PS51257">
    <property type="entry name" value="PROKAR_LIPOPROTEIN"/>
    <property type="match status" value="1"/>
</dbReference>
<dbReference type="InterPro" id="IPR006102">
    <property type="entry name" value="Ig-like_GH2"/>
</dbReference>
<dbReference type="GO" id="GO:0005990">
    <property type="term" value="P:lactose catabolic process"/>
    <property type="evidence" value="ECO:0007669"/>
    <property type="project" value="TreeGrafter"/>
</dbReference>
<organism evidence="9 10">
    <name type="scientific">Bacteroides oleiciplenus</name>
    <dbReference type="NCBI Taxonomy" id="626931"/>
    <lineage>
        <taxon>Bacteria</taxon>
        <taxon>Pseudomonadati</taxon>
        <taxon>Bacteroidota</taxon>
        <taxon>Bacteroidia</taxon>
        <taxon>Bacteroidales</taxon>
        <taxon>Bacteroidaceae</taxon>
        <taxon>Bacteroides</taxon>
    </lineage>
</organism>
<feature type="domain" description="Glycoside hydrolase family 2 immunoglobulin-like beta-sandwich" evidence="6">
    <location>
        <begin position="204"/>
        <end position="304"/>
    </location>
</feature>
<dbReference type="InterPro" id="IPR017853">
    <property type="entry name" value="GH"/>
</dbReference>
<comment type="catalytic activity">
    <reaction evidence="1">
        <text>Hydrolysis of terminal non-reducing beta-D-galactose residues in beta-D-galactosides.</text>
        <dbReference type="EC" id="3.2.1.23"/>
    </reaction>
</comment>
<dbReference type="PANTHER" id="PTHR46323:SF2">
    <property type="entry name" value="BETA-GALACTOSIDASE"/>
    <property type="match status" value="1"/>
</dbReference>
<dbReference type="Gene3D" id="2.60.40.10">
    <property type="entry name" value="Immunoglobulins"/>
    <property type="match status" value="1"/>
</dbReference>
<dbReference type="SUPFAM" id="SSF51445">
    <property type="entry name" value="(Trans)glycosidases"/>
    <property type="match status" value="1"/>
</dbReference>
<name>A0A3E5BGM1_9BACE</name>
<comment type="caution">
    <text evidence="9">The sequence shown here is derived from an EMBL/GenBank/DDBJ whole genome shotgun (WGS) entry which is preliminary data.</text>
</comment>
<dbReference type="EC" id="3.2.1.23" evidence="3"/>
<accession>A0A3E5BGM1</accession>
<dbReference type="EMBL" id="QSUL01000005">
    <property type="protein sequence ID" value="RGN36599.1"/>
    <property type="molecule type" value="Genomic_DNA"/>
</dbReference>
<dbReference type="SUPFAM" id="SSF49303">
    <property type="entry name" value="beta-Galactosidase/glucuronidase domain"/>
    <property type="match status" value="1"/>
</dbReference>
<evidence type="ECO:0000256" key="3">
    <source>
        <dbReference type="ARBA" id="ARBA00012756"/>
    </source>
</evidence>
<evidence type="ECO:0000313" key="10">
    <source>
        <dbReference type="Proteomes" id="UP000260983"/>
    </source>
</evidence>
<dbReference type="InterPro" id="IPR006103">
    <property type="entry name" value="Glyco_hydro_2_cat"/>
</dbReference>
<comment type="similarity">
    <text evidence="2">Belongs to the glycosyl hydrolase 2 family.</text>
</comment>
<dbReference type="SUPFAM" id="SSF49785">
    <property type="entry name" value="Galactose-binding domain-like"/>
    <property type="match status" value="1"/>
</dbReference>
<dbReference type="Pfam" id="PF02836">
    <property type="entry name" value="Glyco_hydro_2_C"/>
    <property type="match status" value="1"/>
</dbReference>
<dbReference type="AlphaFoldDB" id="A0A3E5BGM1"/>
<evidence type="ECO:0000259" key="7">
    <source>
        <dbReference type="Pfam" id="PF02836"/>
    </source>
</evidence>
<evidence type="ECO:0000313" key="9">
    <source>
        <dbReference type="EMBL" id="RGN36599.1"/>
    </source>
</evidence>
<evidence type="ECO:0000259" key="6">
    <source>
        <dbReference type="Pfam" id="PF00703"/>
    </source>
</evidence>
<dbReference type="InterPro" id="IPR006104">
    <property type="entry name" value="Glyco_hydro_2_N"/>
</dbReference>
<protein>
    <recommendedName>
        <fullName evidence="3">beta-galactosidase</fullName>
        <ecNumber evidence="3">3.2.1.23</ecNumber>
    </recommendedName>
</protein>
<dbReference type="Gene3D" id="2.60.120.260">
    <property type="entry name" value="Galactose-binding domain-like"/>
    <property type="match status" value="1"/>
</dbReference>
<dbReference type="InterPro" id="IPR036156">
    <property type="entry name" value="Beta-gal/glucu_dom_sf"/>
</dbReference>
<dbReference type="InterPro" id="IPR050347">
    <property type="entry name" value="Bact_Beta-galactosidase"/>
</dbReference>
<evidence type="ECO:0000259" key="8">
    <source>
        <dbReference type="Pfam" id="PF02837"/>
    </source>
</evidence>
<proteinExistence type="inferred from homology"/>
<dbReference type="GO" id="GO:0004565">
    <property type="term" value="F:beta-galactosidase activity"/>
    <property type="evidence" value="ECO:0007669"/>
    <property type="project" value="UniProtKB-EC"/>
</dbReference>
<evidence type="ECO:0000256" key="4">
    <source>
        <dbReference type="ARBA" id="ARBA00022801"/>
    </source>
</evidence>
<gene>
    <name evidence="9" type="ORF">DXB65_09410</name>
</gene>
<dbReference type="Pfam" id="PF02837">
    <property type="entry name" value="Glyco_hydro_2_N"/>
    <property type="match status" value="1"/>
</dbReference>
<dbReference type="GO" id="GO:0009341">
    <property type="term" value="C:beta-galactosidase complex"/>
    <property type="evidence" value="ECO:0007669"/>
    <property type="project" value="TreeGrafter"/>
</dbReference>
<evidence type="ECO:0000256" key="1">
    <source>
        <dbReference type="ARBA" id="ARBA00001412"/>
    </source>
</evidence>
<reference evidence="9 10" key="1">
    <citation type="submission" date="2018-08" db="EMBL/GenBank/DDBJ databases">
        <title>A genome reference for cultivated species of the human gut microbiota.</title>
        <authorList>
            <person name="Zou Y."/>
            <person name="Xue W."/>
            <person name="Luo G."/>
        </authorList>
    </citation>
    <scope>NUCLEOTIDE SEQUENCE [LARGE SCALE GENOMIC DNA]</scope>
    <source>
        <strain evidence="9 10">OM05-15BH</strain>
    </source>
</reference>
<dbReference type="InterPro" id="IPR008979">
    <property type="entry name" value="Galactose-bd-like_sf"/>
</dbReference>
<dbReference type="Proteomes" id="UP000260983">
    <property type="component" value="Unassembled WGS sequence"/>
</dbReference>
<dbReference type="RefSeq" id="WP_117724059.1">
    <property type="nucleotide sequence ID" value="NZ_QSUL01000005.1"/>
</dbReference>
<feature type="domain" description="Glycosyl hydrolases family 2 sugar binding" evidence="8">
    <location>
        <begin position="29"/>
        <end position="164"/>
    </location>
</feature>
<feature type="domain" description="Glycoside hydrolase family 2 catalytic" evidence="7">
    <location>
        <begin position="310"/>
        <end position="447"/>
    </location>
</feature>
<evidence type="ECO:0000256" key="2">
    <source>
        <dbReference type="ARBA" id="ARBA00007401"/>
    </source>
</evidence>
<keyword evidence="5" id="KW-0326">Glycosidase</keyword>
<evidence type="ECO:0000256" key="5">
    <source>
        <dbReference type="ARBA" id="ARBA00023295"/>
    </source>
</evidence>
<keyword evidence="4 9" id="KW-0378">Hydrolase</keyword>